<organism evidence="3 4">
    <name type="scientific">Coptis chinensis</name>
    <dbReference type="NCBI Taxonomy" id="261450"/>
    <lineage>
        <taxon>Eukaryota</taxon>
        <taxon>Viridiplantae</taxon>
        <taxon>Streptophyta</taxon>
        <taxon>Embryophyta</taxon>
        <taxon>Tracheophyta</taxon>
        <taxon>Spermatophyta</taxon>
        <taxon>Magnoliopsida</taxon>
        <taxon>Ranunculales</taxon>
        <taxon>Ranunculaceae</taxon>
        <taxon>Coptidoideae</taxon>
        <taxon>Coptis</taxon>
    </lineage>
</organism>
<dbReference type="InterPro" id="IPR036168">
    <property type="entry name" value="AP2_Mu_C_sf"/>
</dbReference>
<feature type="domain" description="MHD" evidence="2">
    <location>
        <begin position="399"/>
        <end position="639"/>
    </location>
</feature>
<dbReference type="PANTHER" id="PTHR37769">
    <property type="entry name" value="OS08G0243900 PROTEIN"/>
    <property type="match status" value="1"/>
</dbReference>
<reference evidence="3 4" key="1">
    <citation type="submission" date="2020-10" db="EMBL/GenBank/DDBJ databases">
        <title>The Coptis chinensis genome and diversification of protoberbering-type alkaloids.</title>
        <authorList>
            <person name="Wang B."/>
            <person name="Shu S."/>
            <person name="Song C."/>
            <person name="Liu Y."/>
        </authorList>
    </citation>
    <scope>NUCLEOTIDE SEQUENCE [LARGE SCALE GENOMIC DNA]</scope>
    <source>
        <strain evidence="3">HL-2020</strain>
        <tissue evidence="3">Leaf</tissue>
    </source>
</reference>
<dbReference type="SUPFAM" id="SSF49447">
    <property type="entry name" value="Second domain of Mu2 adaptin subunit (ap50) of ap2 adaptor"/>
    <property type="match status" value="1"/>
</dbReference>
<dbReference type="InterPro" id="IPR028565">
    <property type="entry name" value="MHD"/>
</dbReference>
<gene>
    <name evidence="3" type="ORF">IFM89_030872</name>
</gene>
<dbReference type="EMBL" id="JADFTS010000003">
    <property type="protein sequence ID" value="KAF9616638.1"/>
    <property type="molecule type" value="Genomic_DNA"/>
</dbReference>
<dbReference type="CDD" id="cd09257">
    <property type="entry name" value="AP_muniscins_like_MHD"/>
    <property type="match status" value="1"/>
</dbReference>
<protein>
    <recommendedName>
        <fullName evidence="2">MHD domain-containing protein</fullName>
    </recommendedName>
</protein>
<comment type="caution">
    <text evidence="3">The sequence shown here is derived from an EMBL/GenBank/DDBJ whole genome shotgun (WGS) entry which is preliminary data.</text>
</comment>
<dbReference type="PROSITE" id="PS51072">
    <property type="entry name" value="MHD"/>
    <property type="match status" value="1"/>
</dbReference>
<evidence type="ECO:0000256" key="1">
    <source>
        <dbReference type="SAM" id="MobiDB-lite"/>
    </source>
</evidence>
<dbReference type="PANTHER" id="PTHR37769:SF1">
    <property type="entry name" value="OS08G0243900 PROTEIN"/>
    <property type="match status" value="1"/>
</dbReference>
<evidence type="ECO:0000313" key="4">
    <source>
        <dbReference type="Proteomes" id="UP000631114"/>
    </source>
</evidence>
<dbReference type="Proteomes" id="UP000631114">
    <property type="component" value="Unassembled WGS sequence"/>
</dbReference>
<evidence type="ECO:0000259" key="2">
    <source>
        <dbReference type="PROSITE" id="PS51072"/>
    </source>
</evidence>
<name>A0A835IHG9_9MAGN</name>
<dbReference type="Pfam" id="PF10291">
    <property type="entry name" value="muHD"/>
    <property type="match status" value="1"/>
</dbReference>
<evidence type="ECO:0000313" key="3">
    <source>
        <dbReference type="EMBL" id="KAF9616638.1"/>
    </source>
</evidence>
<feature type="compositionally biased region" description="Basic and acidic residues" evidence="1">
    <location>
        <begin position="239"/>
        <end position="260"/>
    </location>
</feature>
<dbReference type="InterPro" id="IPR018808">
    <property type="entry name" value="Muniscin_C"/>
</dbReference>
<keyword evidence="4" id="KW-1185">Reference proteome</keyword>
<dbReference type="AlphaFoldDB" id="A0A835IHG9"/>
<accession>A0A835IHG9</accession>
<feature type="region of interest" description="Disordered" evidence="1">
    <location>
        <begin position="235"/>
        <end position="262"/>
    </location>
</feature>
<dbReference type="OrthoDB" id="20621at2759"/>
<proteinExistence type="predicted"/>
<sequence>MACLALSLQPSNGSDILLQTREWFPPARALVALSLFRQTRLSYATGKHNIDASSDSSSLGDDPLAASSGQVIVGVESKYRVVYRLVNGIYVLGITTIDRDDCSMMMNNVFECIGIVNQAVSVIVAACRGVDVTPDKLNRKYAEIYMALDIVLRGVSSIRLSAMLSSMHGESIAKMVHSAVDTENKIRGGDSWSNVDFLSVERQGNMEVFSNAMFELPVETLAAGDEIAATLVNVQRESSSGEKEDQLQVKDEEVPGEKDPFAASDVVNKPEELVGGFKKNKDSLPADLTVALAGLDMTTLPPAAATQSTHIGVEGFEGDYGGVEFSKEETTLNEAFEGFNSAFGGGLDPSEFIESEKVPKAHLGLGGLEALQSGQRDAVATPASGGGTLENLLVKKTEMKGPEMYISEEISVEFRESVLARVGLMGMVYLRTLPPKTSGDKETEFSFRVDGTTGVKRFVMQNSRVSSLENGIFHVRTAASENPLPILKYSLLPRATPLPLRVRLVKRHSGSLLSVMIQYASNPDLPVPLNDVTFILKLPVDPTLLKVSPKAVLNRSERELRWHIQEVPLKGPPGQLRARMPVDVNEEDSCEEIEVVGLVQFSAQGTRTLSGVSVKPVSEGMTDFYEVNHSFSNGIYMCN</sequence>